<comment type="caution">
    <text evidence="1">The sequence shown here is derived from an EMBL/GenBank/DDBJ whole genome shotgun (WGS) entry which is preliminary data.</text>
</comment>
<sequence length="102" mass="9445">MEIVDLITSTEGLAAGAAAHGAHAGEVVGLAAGTAVATSAVLPGTLSPAVIEGTARVIAHGANKLAVSTAGSALLAAVSAGVAESGLAYGITEDGNAAALAI</sequence>
<gene>
    <name evidence="1" type="ORF">XV03_03960</name>
</gene>
<proteinExistence type="predicted"/>
<dbReference type="RefSeq" id="WP_071321560.1">
    <property type="nucleotide sequence ID" value="NZ_BDNC01000033.1"/>
</dbReference>
<dbReference type="Proteomes" id="UP000218842">
    <property type="component" value="Unassembled WGS sequence"/>
</dbReference>
<protein>
    <recommendedName>
        <fullName evidence="3">PE domain-containing protein</fullName>
    </recommendedName>
</protein>
<evidence type="ECO:0000313" key="1">
    <source>
        <dbReference type="EMBL" id="PBJ39139.1"/>
    </source>
</evidence>
<organism evidence="1 2">
    <name type="scientific">Mycobacterium avium subsp. hominissuis</name>
    <dbReference type="NCBI Taxonomy" id="439334"/>
    <lineage>
        <taxon>Bacteria</taxon>
        <taxon>Bacillati</taxon>
        <taxon>Actinomycetota</taxon>
        <taxon>Actinomycetes</taxon>
        <taxon>Mycobacteriales</taxon>
        <taxon>Mycobacteriaceae</taxon>
        <taxon>Mycobacterium</taxon>
        <taxon>Mycobacterium avium complex (MAC)</taxon>
    </lineage>
</organism>
<dbReference type="EMBL" id="LBGZ01000029">
    <property type="protein sequence ID" value="PBJ39139.1"/>
    <property type="molecule type" value="Genomic_DNA"/>
</dbReference>
<evidence type="ECO:0000313" key="2">
    <source>
        <dbReference type="Proteomes" id="UP000218842"/>
    </source>
</evidence>
<reference evidence="1 2" key="1">
    <citation type="journal article" date="2017" name="Genome Biol. Evol.">
        <title>Population Structure and Local Adaptation of MAC Lung Disease Agent Mycobacterium avium subsp. hominissuis.</title>
        <authorList>
            <person name="Yano H."/>
            <person name="Iwamoto T."/>
            <person name="Nishiuchi Y."/>
            <person name="Nakajima C."/>
            <person name="Starkova D.A."/>
            <person name="Mokrousov I."/>
            <person name="Narvskaya O."/>
            <person name="Yoshida S."/>
            <person name="Arikawa K."/>
            <person name="Nakanishi N."/>
            <person name="Osaki K."/>
            <person name="Nakagawa I."/>
            <person name="Ato M."/>
            <person name="Suzuki Y."/>
            <person name="Maruyama F."/>
        </authorList>
    </citation>
    <scope>NUCLEOTIDE SEQUENCE [LARGE SCALE GENOMIC DNA]</scope>
    <source>
        <strain evidence="1 2">OCU466</strain>
    </source>
</reference>
<name>A0A2A3LD23_MYCAV</name>
<accession>A0A2A3LD23</accession>
<dbReference type="AlphaFoldDB" id="A0A2A3LD23"/>
<evidence type="ECO:0008006" key="3">
    <source>
        <dbReference type="Google" id="ProtNLM"/>
    </source>
</evidence>